<dbReference type="Proteomes" id="UP001519460">
    <property type="component" value="Unassembled WGS sequence"/>
</dbReference>
<feature type="transmembrane region" description="Helical" evidence="8">
    <location>
        <begin position="286"/>
        <end position="313"/>
    </location>
</feature>
<keyword evidence="10" id="KW-1185">Reference proteome</keyword>
<feature type="transmembrane region" description="Helical" evidence="8">
    <location>
        <begin position="255"/>
        <end position="274"/>
    </location>
</feature>
<dbReference type="InterPro" id="IPR037272">
    <property type="entry name" value="SNS_sf"/>
</dbReference>
<keyword evidence="6" id="KW-0479">Metal-binding</keyword>
<feature type="transmembrane region" description="Helical" evidence="8">
    <location>
        <begin position="346"/>
        <end position="375"/>
    </location>
</feature>
<dbReference type="PANTHER" id="PTHR11616:SF279">
    <property type="entry name" value="SODIUM-DEPENDENT SEROTONIN TRANSPORTER"/>
    <property type="match status" value="1"/>
</dbReference>
<feature type="binding site" evidence="6">
    <location>
        <position position="358"/>
    </location>
    <ligand>
        <name>Na(+)</name>
        <dbReference type="ChEBI" id="CHEBI:29101"/>
        <label>1</label>
    </ligand>
</feature>
<dbReference type="EMBL" id="JACVVK020000008">
    <property type="protein sequence ID" value="KAK7506140.1"/>
    <property type="molecule type" value="Genomic_DNA"/>
</dbReference>
<accession>A0ABD0M2Z8</accession>
<name>A0ABD0M2Z8_9CAEN</name>
<comment type="caution">
    <text evidence="9">The sequence shown here is derived from an EMBL/GenBank/DDBJ whole genome shotgun (WGS) entry which is preliminary data.</text>
</comment>
<feature type="transmembrane region" description="Helical" evidence="8">
    <location>
        <begin position="32"/>
        <end position="50"/>
    </location>
</feature>
<dbReference type="Pfam" id="PF00209">
    <property type="entry name" value="SNF"/>
    <property type="match status" value="3"/>
</dbReference>
<proteinExistence type="predicted"/>
<dbReference type="PANTHER" id="PTHR11616">
    <property type="entry name" value="SODIUM/CHLORIDE DEPENDENT TRANSPORTER"/>
    <property type="match status" value="1"/>
</dbReference>
<evidence type="ECO:0000256" key="3">
    <source>
        <dbReference type="ARBA" id="ARBA00022692"/>
    </source>
</evidence>
<feature type="transmembrane region" description="Helical" evidence="8">
    <location>
        <begin position="77"/>
        <end position="104"/>
    </location>
</feature>
<feature type="transmembrane region" description="Helical" evidence="8">
    <location>
        <begin position="459"/>
        <end position="480"/>
    </location>
</feature>
<gene>
    <name evidence="9" type="ORF">BaRGS_00002862</name>
</gene>
<sequence>PMLGVSDTGRHCQRHLFAVTADASGMRNMKGAFLIPYITMLIFGGLPLFYMELALGQYQRCGCFTVWTRICPMFKGIGLAICVMTTFVAWYYNTIIAWAVYFFFSSFRNEPPWMSCNNTWNTENCTTFDQRVVPKIQDCEDLEPILAYNETYPYNLTATPFIIEENGYTINMTTNVTHIFRSKCHFKTQEVDESQSFYFSAASTEFFEREVLQIQYADGIARIGGVKWTIAMALFGVFILVYFALWKGIKSSGKAVWITATLPYALLFILLIRGHSGINCMSWRDALLTSAVNCLTSFLAGFVVFSVLGYMAFSQRRHIQDVARQDVGLIFVVYPEAVATIGGASFWAVIFFFMVITLGLDTTFGALEAVITGVLDEFPMLRKKREIFVAGLMLYCFLGSLITTTYGGIYVVQLFDTYAAPISILLVVFLEAVAVNWIYGVDRFSGDIESMLGKPPGAFWRVTWTYISPVFLLALFVLSVSNSPPPSYGNYVYPYWSLTVGWLIVCSSLVCIPLYIIVCFFKTSGSFTDRLRQMITPAEVPSHLPEKRGGPVFL</sequence>
<evidence type="ECO:0000256" key="7">
    <source>
        <dbReference type="PIRSR" id="PIRSR600175-2"/>
    </source>
</evidence>
<evidence type="ECO:0000256" key="4">
    <source>
        <dbReference type="ARBA" id="ARBA00022989"/>
    </source>
</evidence>
<dbReference type="InterPro" id="IPR000175">
    <property type="entry name" value="Na/ntran_symport"/>
</dbReference>
<feature type="transmembrane region" description="Helical" evidence="8">
    <location>
        <begin position="418"/>
        <end position="439"/>
    </location>
</feature>
<keyword evidence="3 8" id="KW-0812">Transmembrane</keyword>
<dbReference type="AlphaFoldDB" id="A0ABD0M2Z8"/>
<keyword evidence="7" id="KW-1015">Disulfide bond</keyword>
<evidence type="ECO:0000256" key="1">
    <source>
        <dbReference type="ARBA" id="ARBA00004141"/>
    </source>
</evidence>
<feature type="binding site" evidence="6">
    <location>
        <position position="293"/>
    </location>
    <ligand>
        <name>Na(+)</name>
        <dbReference type="ChEBI" id="CHEBI:29101"/>
        <label>1</label>
    </ligand>
</feature>
<feature type="transmembrane region" description="Helical" evidence="8">
    <location>
        <begin position="500"/>
        <end position="521"/>
    </location>
</feature>
<reference evidence="9 10" key="1">
    <citation type="journal article" date="2023" name="Sci. Data">
        <title>Genome assembly of the Korean intertidal mud-creeper Batillaria attramentaria.</title>
        <authorList>
            <person name="Patra A.K."/>
            <person name="Ho P.T."/>
            <person name="Jun S."/>
            <person name="Lee S.J."/>
            <person name="Kim Y."/>
            <person name="Won Y.J."/>
        </authorList>
    </citation>
    <scope>NUCLEOTIDE SEQUENCE [LARGE SCALE GENOMIC DNA]</scope>
    <source>
        <strain evidence="9">Wonlab-2016</strain>
    </source>
</reference>
<feature type="binding site" evidence="6">
    <location>
        <position position="361"/>
    </location>
    <ligand>
        <name>Na(+)</name>
        <dbReference type="ChEBI" id="CHEBI:29101"/>
        <label>1</label>
    </ligand>
</feature>
<evidence type="ECO:0000313" key="9">
    <source>
        <dbReference type="EMBL" id="KAK7506140.1"/>
    </source>
</evidence>
<dbReference type="PROSITE" id="PS50267">
    <property type="entry name" value="NA_NEUROTRAN_SYMP_3"/>
    <property type="match status" value="1"/>
</dbReference>
<keyword evidence="4 8" id="KW-1133">Transmembrane helix</keyword>
<feature type="non-terminal residue" evidence="9">
    <location>
        <position position="1"/>
    </location>
</feature>
<dbReference type="PRINTS" id="PR00176">
    <property type="entry name" value="NANEUSMPORT"/>
</dbReference>
<keyword evidence="6" id="KW-0915">Sodium</keyword>
<feature type="transmembrane region" description="Helical" evidence="8">
    <location>
        <begin position="228"/>
        <end position="249"/>
    </location>
</feature>
<evidence type="ECO:0000256" key="8">
    <source>
        <dbReference type="SAM" id="Phobius"/>
    </source>
</evidence>
<dbReference type="SUPFAM" id="SSF161070">
    <property type="entry name" value="SNF-like"/>
    <property type="match status" value="1"/>
</dbReference>
<evidence type="ECO:0000256" key="2">
    <source>
        <dbReference type="ARBA" id="ARBA00022448"/>
    </source>
</evidence>
<evidence type="ECO:0000313" key="10">
    <source>
        <dbReference type="Proteomes" id="UP001519460"/>
    </source>
</evidence>
<dbReference type="GO" id="GO:0016020">
    <property type="term" value="C:membrane"/>
    <property type="evidence" value="ECO:0007669"/>
    <property type="project" value="UniProtKB-SubCell"/>
</dbReference>
<feature type="disulfide bond" evidence="7">
    <location>
        <begin position="116"/>
        <end position="125"/>
    </location>
</feature>
<keyword evidence="5 8" id="KW-0472">Membrane</keyword>
<comment type="subcellular location">
    <subcellularLocation>
        <location evidence="1">Membrane</location>
        <topology evidence="1">Multi-pass membrane protein</topology>
    </subcellularLocation>
</comment>
<evidence type="ECO:0000256" key="6">
    <source>
        <dbReference type="PIRSR" id="PIRSR600175-1"/>
    </source>
</evidence>
<evidence type="ECO:0000256" key="5">
    <source>
        <dbReference type="ARBA" id="ARBA00023136"/>
    </source>
</evidence>
<keyword evidence="2" id="KW-0813">Transport</keyword>
<feature type="transmembrane region" description="Helical" evidence="8">
    <location>
        <begin position="387"/>
        <end position="412"/>
    </location>
</feature>
<protein>
    <submittedName>
        <fullName evidence="9">Uncharacterized protein</fullName>
    </submittedName>
</protein>
<organism evidence="9 10">
    <name type="scientific">Batillaria attramentaria</name>
    <dbReference type="NCBI Taxonomy" id="370345"/>
    <lineage>
        <taxon>Eukaryota</taxon>
        <taxon>Metazoa</taxon>
        <taxon>Spiralia</taxon>
        <taxon>Lophotrochozoa</taxon>
        <taxon>Mollusca</taxon>
        <taxon>Gastropoda</taxon>
        <taxon>Caenogastropoda</taxon>
        <taxon>Sorbeoconcha</taxon>
        <taxon>Cerithioidea</taxon>
        <taxon>Batillariidae</taxon>
        <taxon>Batillaria</taxon>
    </lineage>
</organism>